<dbReference type="Gene3D" id="3.90.1300.10">
    <property type="entry name" value="Amidase signature (AS) domain"/>
    <property type="match status" value="1"/>
</dbReference>
<dbReference type="PANTHER" id="PTHR11895:SF7">
    <property type="entry name" value="GLUTAMYL-TRNA(GLN) AMIDOTRANSFERASE SUBUNIT A, MITOCHONDRIAL"/>
    <property type="match status" value="1"/>
</dbReference>
<evidence type="ECO:0000313" key="3">
    <source>
        <dbReference type="EMBL" id="AMB58499.1"/>
    </source>
</evidence>
<feature type="domain" description="Amidase" evidence="2">
    <location>
        <begin position="31"/>
        <end position="448"/>
    </location>
</feature>
<evidence type="ECO:0000259" key="2">
    <source>
        <dbReference type="Pfam" id="PF01425"/>
    </source>
</evidence>
<dbReference type="AlphaFoldDB" id="A0A0X8E2J9"/>
<reference evidence="3 4" key="1">
    <citation type="journal article" date="2016" name="J. Biotechnol.">
        <title>First complete genome sequence of a species in the genus Microterricola, an extremophilic cold active enzyme producing bacterial strain ERGS5:02 isolated from Sikkim Himalaya.</title>
        <authorList>
            <person name="Himanshu"/>
            <person name="Swarnkar M.K."/>
            <person name="Singh D."/>
            <person name="Kumar R."/>
        </authorList>
    </citation>
    <scope>NUCLEOTIDE SEQUENCE [LARGE SCALE GENOMIC DNA]</scope>
    <source>
        <strain evidence="3 4">ERGS5:02</strain>
    </source>
</reference>
<accession>A0A0X8E2J9</accession>
<proteinExistence type="inferred from homology"/>
<organism evidence="3 4">
    <name type="scientific">Microterricola viridarii</name>
    <dbReference type="NCBI Taxonomy" id="412690"/>
    <lineage>
        <taxon>Bacteria</taxon>
        <taxon>Bacillati</taxon>
        <taxon>Actinomycetota</taxon>
        <taxon>Actinomycetes</taxon>
        <taxon>Micrococcales</taxon>
        <taxon>Microbacteriaceae</taxon>
        <taxon>Microterricola</taxon>
    </lineage>
</organism>
<evidence type="ECO:0000313" key="4">
    <source>
        <dbReference type="Proteomes" id="UP000058305"/>
    </source>
</evidence>
<dbReference type="OrthoDB" id="182039at2"/>
<comment type="similarity">
    <text evidence="1">Belongs to the amidase family.</text>
</comment>
<dbReference type="KEGG" id="mvd:AWU67_06105"/>
<name>A0A0X8E2J9_9MICO</name>
<evidence type="ECO:0000256" key="1">
    <source>
        <dbReference type="ARBA" id="ARBA00009199"/>
    </source>
</evidence>
<sequence>MTTSNAYLSATAVLERFRDGSLTPSAYAAELLEHINATEGTINATTGERLALDEALAEAERRYANGTARPLEGLPVVLKEEQPIEGLPETNGSPLFKDNIAEETHPIITRIVEAGGIPFVRATTPEFCIAAYTRGKLWGITRNPWNPKFGVGGSSGGTGASLAAGYAPLGTGSDIGGSTRIPASFNGVVGYKPPYGRNPALAPTNLDRYCTDGPMARTVADVALLQNVISGQHPDDPVSLPLAPTLVPNADLTGKRIALALTLGDYGVQDDVRDAVAGTRAWLEAAGATVTEVIVPIDHEFVMETAWTHFGTIFVPWIAEITELGVMDQLEPYTLQAMALATKYFEKNGVLGGLEREVQVHETLAKVFVEYDALVCPVAGVPALLADEYYIDGITINGVDNECYISMAMTTPFNIANRNPVLAVPVGRSGDDVPIGVQIVGAPYAEEIVFNVGAAIEAGRGDWYQEEAHRPAYGQRTV</sequence>
<dbReference type="SUPFAM" id="SSF75304">
    <property type="entry name" value="Amidase signature (AS) enzymes"/>
    <property type="match status" value="1"/>
</dbReference>
<dbReference type="Proteomes" id="UP000058305">
    <property type="component" value="Chromosome"/>
</dbReference>
<dbReference type="InterPro" id="IPR036928">
    <property type="entry name" value="AS_sf"/>
</dbReference>
<dbReference type="InterPro" id="IPR023631">
    <property type="entry name" value="Amidase_dom"/>
</dbReference>
<dbReference type="InterPro" id="IPR000120">
    <property type="entry name" value="Amidase"/>
</dbReference>
<protein>
    <recommendedName>
        <fullName evidence="2">Amidase domain-containing protein</fullName>
    </recommendedName>
</protein>
<dbReference type="EMBL" id="CP014145">
    <property type="protein sequence ID" value="AMB58499.1"/>
    <property type="molecule type" value="Genomic_DNA"/>
</dbReference>
<gene>
    <name evidence="3" type="ORF">AWU67_06105</name>
</gene>
<keyword evidence="4" id="KW-1185">Reference proteome</keyword>
<dbReference type="PANTHER" id="PTHR11895">
    <property type="entry name" value="TRANSAMIDASE"/>
    <property type="match status" value="1"/>
</dbReference>
<dbReference type="Pfam" id="PF01425">
    <property type="entry name" value="Amidase"/>
    <property type="match status" value="1"/>
</dbReference>
<dbReference type="GO" id="GO:0003824">
    <property type="term" value="F:catalytic activity"/>
    <property type="evidence" value="ECO:0007669"/>
    <property type="project" value="InterPro"/>
</dbReference>
<dbReference type="RefSeq" id="WP_067227189.1">
    <property type="nucleotide sequence ID" value="NZ_CP014145.1"/>
</dbReference>
<reference evidence="4" key="2">
    <citation type="submission" date="2016-01" db="EMBL/GenBank/DDBJ databases">
        <title>First complete genome sequence of a species in the genus Microterricola, an extremophilic cold active enzyme producing strain ERGS5:02 isolated from Sikkim Himalaya.</title>
        <authorList>
            <person name="Kumar R."/>
            <person name="Singh D."/>
            <person name="Swarnkar M.K."/>
        </authorList>
    </citation>
    <scope>NUCLEOTIDE SEQUENCE [LARGE SCALE GENOMIC DNA]</scope>
    <source>
        <strain evidence="4">ERGS5:02</strain>
    </source>
</reference>